<feature type="region of interest" description="Disordered" evidence="5">
    <location>
        <begin position="1205"/>
        <end position="1253"/>
    </location>
</feature>
<dbReference type="PROSITE" id="PS50088">
    <property type="entry name" value="ANK_REPEAT"/>
    <property type="match status" value="2"/>
</dbReference>
<dbReference type="InterPro" id="IPR002110">
    <property type="entry name" value="Ankyrin_rpt"/>
</dbReference>
<dbReference type="Pfam" id="PF00023">
    <property type="entry name" value="Ank"/>
    <property type="match status" value="1"/>
</dbReference>
<dbReference type="InterPro" id="IPR036770">
    <property type="entry name" value="Ankyrin_rpt-contain_sf"/>
</dbReference>
<feature type="coiled-coil region" evidence="4">
    <location>
        <begin position="922"/>
        <end position="975"/>
    </location>
</feature>
<feature type="compositionally biased region" description="Basic and acidic residues" evidence="5">
    <location>
        <begin position="555"/>
        <end position="568"/>
    </location>
</feature>
<feature type="region of interest" description="Disordered" evidence="5">
    <location>
        <begin position="352"/>
        <end position="373"/>
    </location>
</feature>
<proteinExistence type="predicted"/>
<evidence type="ECO:0000256" key="5">
    <source>
        <dbReference type="SAM" id="MobiDB-lite"/>
    </source>
</evidence>
<dbReference type="PANTHER" id="PTHR24166:SF48">
    <property type="entry name" value="PROTEIN VAPYRIN"/>
    <property type="match status" value="1"/>
</dbReference>
<feature type="repeat" description="ANK" evidence="3">
    <location>
        <begin position="1375"/>
        <end position="1407"/>
    </location>
</feature>
<keyword evidence="4" id="KW-0175">Coiled coil</keyword>
<reference evidence="6" key="1">
    <citation type="submission" date="2021-01" db="EMBL/GenBank/DDBJ databases">
        <authorList>
            <person name="Corre E."/>
            <person name="Pelletier E."/>
            <person name="Niang G."/>
            <person name="Scheremetjew M."/>
            <person name="Finn R."/>
            <person name="Kale V."/>
            <person name="Holt S."/>
            <person name="Cochrane G."/>
            <person name="Meng A."/>
            <person name="Brown T."/>
            <person name="Cohen L."/>
        </authorList>
    </citation>
    <scope>NUCLEOTIDE SEQUENCE</scope>
    <source>
        <strain evidence="6">CCMP1756</strain>
    </source>
</reference>
<dbReference type="SUPFAM" id="SSF48403">
    <property type="entry name" value="Ankyrin repeat"/>
    <property type="match status" value="1"/>
</dbReference>
<evidence type="ECO:0000256" key="1">
    <source>
        <dbReference type="ARBA" id="ARBA00022737"/>
    </source>
</evidence>
<evidence type="ECO:0000256" key="4">
    <source>
        <dbReference type="SAM" id="Coils"/>
    </source>
</evidence>
<feature type="region of interest" description="Disordered" evidence="5">
    <location>
        <begin position="555"/>
        <end position="619"/>
    </location>
</feature>
<dbReference type="Pfam" id="PF12796">
    <property type="entry name" value="Ank_2"/>
    <property type="match status" value="1"/>
</dbReference>
<keyword evidence="1" id="KW-0677">Repeat</keyword>
<keyword evidence="8" id="KW-1185">Reference proteome</keyword>
<feature type="compositionally biased region" description="Basic and acidic residues" evidence="5">
    <location>
        <begin position="7"/>
        <end position="23"/>
    </location>
</feature>
<evidence type="ECO:0000313" key="6">
    <source>
        <dbReference type="EMBL" id="CAE0688923.1"/>
    </source>
</evidence>
<dbReference type="OrthoDB" id="188462at2759"/>
<dbReference type="InterPro" id="IPR050889">
    <property type="entry name" value="Dendritic_Spine_Reg/Scaffold"/>
</dbReference>
<dbReference type="Proteomes" id="UP000789595">
    <property type="component" value="Unassembled WGS sequence"/>
</dbReference>
<feature type="region of interest" description="Disordered" evidence="5">
    <location>
        <begin position="804"/>
        <end position="826"/>
    </location>
</feature>
<evidence type="ECO:0000256" key="2">
    <source>
        <dbReference type="ARBA" id="ARBA00023043"/>
    </source>
</evidence>
<dbReference type="EMBL" id="HBIW01005310">
    <property type="protein sequence ID" value="CAE0688923.1"/>
    <property type="molecule type" value="Transcribed_RNA"/>
</dbReference>
<dbReference type="PANTHER" id="PTHR24166">
    <property type="entry name" value="ROLLING PEBBLES, ISOFORM B"/>
    <property type="match status" value="1"/>
</dbReference>
<dbReference type="PROSITE" id="PS50297">
    <property type="entry name" value="ANK_REP_REGION"/>
    <property type="match status" value="2"/>
</dbReference>
<evidence type="ECO:0000313" key="8">
    <source>
        <dbReference type="Proteomes" id="UP000789595"/>
    </source>
</evidence>
<feature type="compositionally biased region" description="Polar residues" evidence="5">
    <location>
        <begin position="354"/>
        <end position="371"/>
    </location>
</feature>
<feature type="region of interest" description="Disordered" evidence="5">
    <location>
        <begin position="764"/>
        <end position="789"/>
    </location>
</feature>
<feature type="coiled-coil region" evidence="4">
    <location>
        <begin position="639"/>
        <end position="666"/>
    </location>
</feature>
<name>A0A7S3ZNW1_9STRA</name>
<keyword evidence="2 3" id="KW-0040">ANK repeat</keyword>
<feature type="repeat" description="ANK" evidence="3">
    <location>
        <begin position="1342"/>
        <end position="1374"/>
    </location>
</feature>
<evidence type="ECO:0000256" key="3">
    <source>
        <dbReference type="PROSITE-ProRule" id="PRU00023"/>
    </source>
</evidence>
<feature type="compositionally biased region" description="Basic and acidic residues" evidence="5">
    <location>
        <begin position="1205"/>
        <end position="1231"/>
    </location>
</feature>
<organism evidence="6">
    <name type="scientific">Pelagomonas calceolata</name>
    <dbReference type="NCBI Taxonomy" id="35677"/>
    <lineage>
        <taxon>Eukaryota</taxon>
        <taxon>Sar</taxon>
        <taxon>Stramenopiles</taxon>
        <taxon>Ochrophyta</taxon>
        <taxon>Pelagophyceae</taxon>
        <taxon>Pelagomonadales</taxon>
        <taxon>Pelagomonadaceae</taxon>
        <taxon>Pelagomonas</taxon>
    </lineage>
</organism>
<protein>
    <submittedName>
        <fullName evidence="6">Uncharacterized protein</fullName>
    </submittedName>
</protein>
<dbReference type="EMBL" id="CAKKNE010000001">
    <property type="protein sequence ID" value="CAH0366438.1"/>
    <property type="molecule type" value="Genomic_DNA"/>
</dbReference>
<evidence type="ECO:0000313" key="7">
    <source>
        <dbReference type="EMBL" id="CAH0366438.1"/>
    </source>
</evidence>
<sequence length="1483" mass="167862">MASAEFSDERRLSNPDLSDDRRKSSVRRLSVNEPGKKNVKRGFQAGLTAEMEDEHVFRPDKNQTMFSNSEAFAVAKANFVKLVGQVEPVADRIAQEAEQPRTALQKEVMLRKNRFSGAHNSSSYIAKRNELKRWKETNKEIAGPAGKRAFALELDRINRSKDDDDVKAQKRLELQEKMIAAGVKEEEKVLVKEKGIKPRVNYDFVEWNPGDDSFPCPTAANYREPDGPAHFRLQQRIEEFKRETELQSAARRETDREQEEGTLAAVLKERRYQRMRDYFNSTVKKHEEEAAEGISVDTAERKRRALLRSERRKRMKENPHGIKFKGSRKKSIIPMKMKKGLCPCFGKKRRAGTADSQYTATPPSTAGTSRPGTAEDHLSGFKTMFFGAASRASTAASRAGSAMAEKTAAATGGRFDPTSWFSNAKEAPAIERICVKGCGFCGSDEQVAEHEKTCTYIFEAGAPAPAPTSPGKKKKKSKRNKDFDDDGACKCPKGCGWSGDAKELKKHEKSCDFVKDPTRRACKNNCGFYGLLDATARHEVNCDYIDPRIAKREARLAKESPPKKESKGARRLRLKGLSPESEAPAPAPVEDALSPKRRRTGRAAGGRMPSLDDTPTIEEEPQKLSFYQRYYPRSAHNKQIKLKKKLDKAQEAVDASKQALRDAEALPTPGPYKEKKIAAAKVSIESTAKKFTEIQKKYNKVHEAKAPPPGGRKKWFFRSKRGSFVPPTPDLVKEERAAKLARAAEQGITVEQLEEKEAAEATMRMSTPVDEDAPIKPHRRSGVTPCKRPGKTKLRRRVVVPVDPDAVKEEEEPQKKKKREKPMKVPRDLREEVQPLAEQYFLFLGDDLLCPVNDYDLLDAAANNEDVINFVKKTGHKMFQYVTVPHLLDPAMKETPTDMPGKFIGEEFVNAVYKAISTKLTIDELRRQERLKKQEEKRMKELQMVKKLHVSTAEAEEEKRIQAAITEEKERYKKKHLARWERRFCGCFVALDKDEQVWREEEKKQEEELMADMSYEEKQQYRKDKKWKKSIGYKIHKFKKKYFFWMRYPRIDDLFVPYRTVKWLYGKCGIPRPLIKFALWSVKTGESIATWFGLRLAKIYFGLKVVYKALSNFVSGAAQYDYDDLTAAVLEGNVDMLRLIFMDKHSAMSAEETSLDGKTMLFMCMERLLHTEHTLKTEMARLAKEGRVAPNLFYLPVEQQKRELEEVQQEDDAKKRIADREAMKKEREEQKRMKRETKKGTNIQSGMAHLQKKKKKMSKQEKMKADALREASALDLYKKAEKLAKTCEFLVKRGSSINTQQDPRKHDGSGWGLLHHAAAHSNVKQMKWILSKGALVDLATEEGETPLMMAALSGATRGCQFLIEYGAVVTKAATNGWTPLHFAGHAGANDTAALLLRAGASKDARTIGDTLRPADCAVRAKHKDTAEIIRLYREPPVPVKEVFDMMDAHANKSVSDSASALLTSLAGETMASLESAQSMFGIA</sequence>
<dbReference type="Gene3D" id="1.25.40.20">
    <property type="entry name" value="Ankyrin repeat-containing domain"/>
    <property type="match status" value="1"/>
</dbReference>
<feature type="region of interest" description="Disordered" evidence="5">
    <location>
        <begin position="1"/>
        <end position="43"/>
    </location>
</feature>
<reference evidence="7" key="2">
    <citation type="submission" date="2021-11" db="EMBL/GenBank/DDBJ databases">
        <authorList>
            <consortium name="Genoscope - CEA"/>
            <person name="William W."/>
        </authorList>
    </citation>
    <scope>NUCLEOTIDE SEQUENCE</scope>
</reference>
<accession>A0A7S3ZNW1</accession>
<dbReference type="SMART" id="SM00248">
    <property type="entry name" value="ANK"/>
    <property type="match status" value="5"/>
</dbReference>
<gene>
    <name evidence="6" type="ORF">PCAL00307_LOCUS4357</name>
    <name evidence="7" type="ORF">PECAL_1P29300</name>
</gene>